<evidence type="ECO:0000256" key="4">
    <source>
        <dbReference type="ARBA" id="ARBA00023015"/>
    </source>
</evidence>
<keyword evidence="5" id="KW-0238">DNA-binding</keyword>
<keyword evidence="2 9" id="KW-0863">Zinc-finger</keyword>
<evidence type="ECO:0000259" key="10">
    <source>
        <dbReference type="PROSITE" id="PS50114"/>
    </source>
</evidence>
<dbReference type="Pfam" id="PF00320">
    <property type="entry name" value="GATA"/>
    <property type="match status" value="1"/>
</dbReference>
<keyword evidence="6" id="KW-0804">Transcription</keyword>
<dbReference type="SUPFAM" id="SSF57716">
    <property type="entry name" value="Glucocorticoid receptor-like (DNA-binding domain)"/>
    <property type="match status" value="1"/>
</dbReference>
<evidence type="ECO:0000313" key="12">
    <source>
        <dbReference type="Proteomes" id="UP001165190"/>
    </source>
</evidence>
<keyword evidence="1" id="KW-0479">Metal-binding</keyword>
<proteinExistence type="inferred from homology"/>
<dbReference type="Proteomes" id="UP001165190">
    <property type="component" value="Unassembled WGS sequence"/>
</dbReference>
<reference evidence="11" key="1">
    <citation type="submission" date="2023-05" db="EMBL/GenBank/DDBJ databases">
        <title>Genome and transcriptome analyses reveal genes involved in the formation of fine ridges on petal epidermal cells in Hibiscus trionum.</title>
        <authorList>
            <person name="Koshimizu S."/>
            <person name="Masuda S."/>
            <person name="Ishii T."/>
            <person name="Shirasu K."/>
            <person name="Hoshino A."/>
            <person name="Arita M."/>
        </authorList>
    </citation>
    <scope>NUCLEOTIDE SEQUENCE</scope>
    <source>
        <strain evidence="11">Hamamatsu line</strain>
    </source>
</reference>
<dbReference type="OrthoDB" id="2162994at2759"/>
<evidence type="ECO:0000256" key="7">
    <source>
        <dbReference type="ARBA" id="ARBA00024019"/>
    </source>
</evidence>
<evidence type="ECO:0000256" key="5">
    <source>
        <dbReference type="ARBA" id="ARBA00023125"/>
    </source>
</evidence>
<keyword evidence="12" id="KW-1185">Reference proteome</keyword>
<evidence type="ECO:0000313" key="11">
    <source>
        <dbReference type="EMBL" id="GMJ09211.1"/>
    </source>
</evidence>
<comment type="caution">
    <text evidence="11">The sequence shown here is derived from an EMBL/GenBank/DDBJ whole genome shotgun (WGS) entry which is preliminary data.</text>
</comment>
<protein>
    <submittedName>
        <fullName evidence="11">GATA transcription factor 16</fullName>
    </submittedName>
</protein>
<evidence type="ECO:0000256" key="2">
    <source>
        <dbReference type="ARBA" id="ARBA00022771"/>
    </source>
</evidence>
<accession>A0A9W7J783</accession>
<evidence type="ECO:0000256" key="1">
    <source>
        <dbReference type="ARBA" id="ARBA00022723"/>
    </source>
</evidence>
<dbReference type="GO" id="GO:0008270">
    <property type="term" value="F:zinc ion binding"/>
    <property type="evidence" value="ECO:0007669"/>
    <property type="project" value="UniProtKB-KW"/>
</dbReference>
<dbReference type="AlphaFoldDB" id="A0A9W7J783"/>
<keyword evidence="3" id="KW-0862">Zinc</keyword>
<dbReference type="GO" id="GO:0043565">
    <property type="term" value="F:sequence-specific DNA binding"/>
    <property type="evidence" value="ECO:0007669"/>
    <property type="project" value="InterPro"/>
</dbReference>
<feature type="domain" description="GATA-type" evidence="10">
    <location>
        <begin position="7"/>
        <end position="43"/>
    </location>
</feature>
<dbReference type="PROSITE" id="PS50114">
    <property type="entry name" value="GATA_ZN_FINGER_2"/>
    <property type="match status" value="1"/>
</dbReference>
<comment type="function">
    <text evidence="8">Transcriptional regulator that specifically binds 5'-GATA-3' or 5'-GAT-3' motifs within gene promoters.</text>
</comment>
<evidence type="ECO:0000256" key="3">
    <source>
        <dbReference type="ARBA" id="ARBA00022833"/>
    </source>
</evidence>
<dbReference type="Gene3D" id="3.30.50.10">
    <property type="entry name" value="Erythroid Transcription Factor GATA-1, subunit A"/>
    <property type="match status" value="1"/>
</dbReference>
<dbReference type="PANTHER" id="PTHR47172:SF6">
    <property type="entry name" value="GATA-TYPE DOMAIN-CONTAINING PROTEIN"/>
    <property type="match status" value="1"/>
</dbReference>
<dbReference type="InterPro" id="IPR000679">
    <property type="entry name" value="Znf_GATA"/>
</dbReference>
<comment type="similarity">
    <text evidence="7">Belongs to the type IV zinc-finger family. Class B subfamily.</text>
</comment>
<dbReference type="InterPro" id="IPR013088">
    <property type="entry name" value="Znf_NHR/GATA"/>
</dbReference>
<gene>
    <name evidence="11" type="ORF">HRI_004590300</name>
</gene>
<dbReference type="SMART" id="SM00401">
    <property type="entry name" value="ZnF_GATA"/>
    <property type="match status" value="1"/>
</dbReference>
<dbReference type="EMBL" id="BSYR01000054">
    <property type="protein sequence ID" value="GMJ09211.1"/>
    <property type="molecule type" value="Genomic_DNA"/>
</dbReference>
<keyword evidence="4" id="KW-0805">Transcription regulation</keyword>
<dbReference type="CDD" id="cd00202">
    <property type="entry name" value="ZnF_GATA"/>
    <property type="match status" value="1"/>
</dbReference>
<evidence type="ECO:0000256" key="6">
    <source>
        <dbReference type="ARBA" id="ARBA00023163"/>
    </source>
</evidence>
<dbReference type="GO" id="GO:0006355">
    <property type="term" value="P:regulation of DNA-templated transcription"/>
    <property type="evidence" value="ECO:0007669"/>
    <property type="project" value="InterPro"/>
</dbReference>
<sequence length="112" mass="12543">MHMNEYKEINRRCVDCNTTRTPLWRGGPAGPRSLCNACGIRYRKKNMGLLGLNRDSRTEKSKNKDAIDASGSGIKTFARDMGDLEVKSKLREEEEAAFLLMALSNSNVNVYG</sequence>
<evidence type="ECO:0000256" key="8">
    <source>
        <dbReference type="ARBA" id="ARBA00037539"/>
    </source>
</evidence>
<evidence type="ECO:0000256" key="9">
    <source>
        <dbReference type="PROSITE-ProRule" id="PRU00094"/>
    </source>
</evidence>
<name>A0A9W7J783_HIBTR</name>
<dbReference type="PROSITE" id="PS00344">
    <property type="entry name" value="GATA_ZN_FINGER_1"/>
    <property type="match status" value="1"/>
</dbReference>
<organism evidence="11 12">
    <name type="scientific">Hibiscus trionum</name>
    <name type="common">Flower of an hour</name>
    <dbReference type="NCBI Taxonomy" id="183268"/>
    <lineage>
        <taxon>Eukaryota</taxon>
        <taxon>Viridiplantae</taxon>
        <taxon>Streptophyta</taxon>
        <taxon>Embryophyta</taxon>
        <taxon>Tracheophyta</taxon>
        <taxon>Spermatophyta</taxon>
        <taxon>Magnoliopsida</taxon>
        <taxon>eudicotyledons</taxon>
        <taxon>Gunneridae</taxon>
        <taxon>Pentapetalae</taxon>
        <taxon>rosids</taxon>
        <taxon>malvids</taxon>
        <taxon>Malvales</taxon>
        <taxon>Malvaceae</taxon>
        <taxon>Malvoideae</taxon>
        <taxon>Hibiscus</taxon>
    </lineage>
</organism>
<dbReference type="PANTHER" id="PTHR47172">
    <property type="entry name" value="OS01G0976800 PROTEIN"/>
    <property type="match status" value="1"/>
</dbReference>